<reference evidence="2 3" key="1">
    <citation type="journal article" date="2019" name="Int. J. Syst. Evol. Microbiol.">
        <title>The Global Catalogue of Microorganisms (GCM) 10K type strain sequencing project: providing services to taxonomists for standard genome sequencing and annotation.</title>
        <authorList>
            <consortium name="The Broad Institute Genomics Platform"/>
            <consortium name="The Broad Institute Genome Sequencing Center for Infectious Disease"/>
            <person name="Wu L."/>
            <person name="Ma J."/>
        </authorList>
    </citation>
    <scope>NUCLEOTIDE SEQUENCE [LARGE SCALE GENOMIC DNA]</scope>
    <source>
        <strain evidence="2 3">CGMCC 1.12562</strain>
    </source>
</reference>
<name>A0ABD5NA45_9EURY</name>
<dbReference type="AlphaFoldDB" id="A0ABD5NA45"/>
<dbReference type="RefSeq" id="WP_232569164.1">
    <property type="nucleotide sequence ID" value="NZ_CP089466.1"/>
</dbReference>
<gene>
    <name evidence="2" type="ORF">ACFOKC_00580</name>
</gene>
<sequence>MVKLSINSRANKIGRAGTRSVGSLHRHLSGWYHVGLRVGAFYAAWILLGLAVNTYASTEAFRQIGAMMFWMAWLFVAGTVVFAAGLGALGAVGAYRRRRNAAQYGR</sequence>
<feature type="transmembrane region" description="Helical" evidence="1">
    <location>
        <begin position="34"/>
        <end position="56"/>
    </location>
</feature>
<comment type="caution">
    <text evidence="2">The sequence shown here is derived from an EMBL/GenBank/DDBJ whole genome shotgun (WGS) entry which is preliminary data.</text>
</comment>
<organism evidence="2 3">
    <name type="scientific">Halobacterium litoreum</name>
    <dbReference type="NCBI Taxonomy" id="2039234"/>
    <lineage>
        <taxon>Archaea</taxon>
        <taxon>Methanobacteriati</taxon>
        <taxon>Methanobacteriota</taxon>
        <taxon>Stenosarchaea group</taxon>
        <taxon>Halobacteria</taxon>
        <taxon>Halobacteriales</taxon>
        <taxon>Halobacteriaceae</taxon>
        <taxon>Halobacterium</taxon>
    </lineage>
</organism>
<accession>A0ABD5NA45</accession>
<feature type="transmembrane region" description="Helical" evidence="1">
    <location>
        <begin position="68"/>
        <end position="95"/>
    </location>
</feature>
<dbReference type="EMBL" id="JBHRWN010000002">
    <property type="protein sequence ID" value="MFC3476210.1"/>
    <property type="molecule type" value="Genomic_DNA"/>
</dbReference>
<evidence type="ECO:0000313" key="3">
    <source>
        <dbReference type="Proteomes" id="UP001595660"/>
    </source>
</evidence>
<keyword evidence="1" id="KW-1133">Transmembrane helix</keyword>
<evidence type="ECO:0000256" key="1">
    <source>
        <dbReference type="SAM" id="Phobius"/>
    </source>
</evidence>
<evidence type="ECO:0000313" key="2">
    <source>
        <dbReference type="EMBL" id="MFC3476210.1"/>
    </source>
</evidence>
<keyword evidence="1" id="KW-0472">Membrane</keyword>
<dbReference type="GeneID" id="69117880"/>
<keyword evidence="1" id="KW-0812">Transmembrane</keyword>
<keyword evidence="3" id="KW-1185">Reference proteome</keyword>
<proteinExistence type="predicted"/>
<dbReference type="Proteomes" id="UP001595660">
    <property type="component" value="Unassembled WGS sequence"/>
</dbReference>
<protein>
    <submittedName>
        <fullName evidence="2">Uncharacterized protein</fullName>
    </submittedName>
</protein>